<dbReference type="Pfam" id="PF00702">
    <property type="entry name" value="Hydrolase"/>
    <property type="match status" value="1"/>
</dbReference>
<proteinExistence type="predicted"/>
<dbReference type="SFLD" id="SFLDG01129">
    <property type="entry name" value="C1.5:_HAD__Beta-PGM__Phosphata"/>
    <property type="match status" value="1"/>
</dbReference>
<dbReference type="Gene3D" id="3.40.50.1000">
    <property type="entry name" value="HAD superfamily/HAD-like"/>
    <property type="match status" value="1"/>
</dbReference>
<name>A0ABS9V1F4_9BACT</name>
<keyword evidence="2" id="KW-1185">Reference proteome</keyword>
<dbReference type="InterPro" id="IPR023214">
    <property type="entry name" value="HAD_sf"/>
</dbReference>
<dbReference type="EMBL" id="JAKZGP010000032">
    <property type="protein sequence ID" value="MCH7410238.1"/>
    <property type="molecule type" value="Genomic_DNA"/>
</dbReference>
<organism evidence="1 2">
    <name type="scientific">Belliella filtrata</name>
    <dbReference type="NCBI Taxonomy" id="2923435"/>
    <lineage>
        <taxon>Bacteria</taxon>
        <taxon>Pseudomonadati</taxon>
        <taxon>Bacteroidota</taxon>
        <taxon>Cytophagia</taxon>
        <taxon>Cytophagales</taxon>
        <taxon>Cyclobacteriaceae</taxon>
        <taxon>Belliella</taxon>
    </lineage>
</organism>
<dbReference type="InterPro" id="IPR023198">
    <property type="entry name" value="PGP-like_dom2"/>
</dbReference>
<reference evidence="1" key="1">
    <citation type="submission" date="2022-03" db="EMBL/GenBank/DDBJ databases">
        <title>De novo assembled genomes of Belliella spp. (Cyclobacteriaceae) strains.</title>
        <authorList>
            <person name="Szabo A."/>
            <person name="Korponai K."/>
            <person name="Felfoldi T."/>
        </authorList>
    </citation>
    <scope>NUCLEOTIDE SEQUENCE</scope>
    <source>
        <strain evidence="1">DSM 111904</strain>
    </source>
</reference>
<dbReference type="NCBIfam" id="TIGR01509">
    <property type="entry name" value="HAD-SF-IA-v3"/>
    <property type="match status" value="1"/>
</dbReference>
<dbReference type="RefSeq" id="WP_241348605.1">
    <property type="nucleotide sequence ID" value="NZ_JAKZGP010000032.1"/>
</dbReference>
<dbReference type="SUPFAM" id="SSF56784">
    <property type="entry name" value="HAD-like"/>
    <property type="match status" value="1"/>
</dbReference>
<dbReference type="PRINTS" id="PR00413">
    <property type="entry name" value="HADHALOGNASE"/>
</dbReference>
<dbReference type="PANTHER" id="PTHR43611:SF3">
    <property type="entry name" value="FLAVIN MONONUCLEOTIDE HYDROLASE 1, CHLOROPLATIC"/>
    <property type="match status" value="1"/>
</dbReference>
<evidence type="ECO:0000313" key="1">
    <source>
        <dbReference type="EMBL" id="MCH7410238.1"/>
    </source>
</evidence>
<sequence>MKKLENVDFLLFDLGNVIINIDYSFTINELTKRLPKEKHNLTSDFFPAKFHKDYEKGLISTLEFRDAVKNHFQESWEDTEIDYLWNSLLKDIPNERIELIKQLGEHYGLAVLSNTNELHIDAVNELLKKQFGASSLHDIFDEVYFSHELQLAKPDPNIYLKVSELLVTPPDNILFFDDLIENIESAKNIGYQTHHVTHPQALISYFENVQH</sequence>
<dbReference type="Proteomes" id="UP001165489">
    <property type="component" value="Unassembled WGS sequence"/>
</dbReference>
<dbReference type="SFLD" id="SFLDS00003">
    <property type="entry name" value="Haloacid_Dehalogenase"/>
    <property type="match status" value="1"/>
</dbReference>
<dbReference type="Gene3D" id="1.10.150.240">
    <property type="entry name" value="Putative phosphatase, domain 2"/>
    <property type="match status" value="1"/>
</dbReference>
<evidence type="ECO:0000313" key="2">
    <source>
        <dbReference type="Proteomes" id="UP001165489"/>
    </source>
</evidence>
<protein>
    <submittedName>
        <fullName evidence="1">HAD family phosphatase</fullName>
    </submittedName>
</protein>
<dbReference type="InterPro" id="IPR006439">
    <property type="entry name" value="HAD-SF_hydro_IA"/>
</dbReference>
<comment type="caution">
    <text evidence="1">The sequence shown here is derived from an EMBL/GenBank/DDBJ whole genome shotgun (WGS) entry which is preliminary data.</text>
</comment>
<dbReference type="CDD" id="cd02603">
    <property type="entry name" value="HAD_sEH-N_like"/>
    <property type="match status" value="1"/>
</dbReference>
<gene>
    <name evidence="1" type="ORF">MM239_12590</name>
</gene>
<accession>A0ABS9V1F4</accession>
<dbReference type="InterPro" id="IPR036412">
    <property type="entry name" value="HAD-like_sf"/>
</dbReference>
<dbReference type="PANTHER" id="PTHR43611">
    <property type="entry name" value="ALPHA-D-GLUCOSE 1-PHOSPHATE PHOSPHATASE"/>
    <property type="match status" value="1"/>
</dbReference>